<evidence type="ECO:0000256" key="3">
    <source>
        <dbReference type="ARBA" id="ARBA00022741"/>
    </source>
</evidence>
<reference evidence="8" key="1">
    <citation type="submission" date="2009-10" db="EMBL/GenBank/DDBJ databases">
        <authorList>
            <person name="Weinstock G."/>
            <person name="Sodergren E."/>
            <person name="Clifton S."/>
            <person name="Fulton L."/>
            <person name="Fulton B."/>
            <person name="Courtney L."/>
            <person name="Fronick C."/>
            <person name="Harrison M."/>
            <person name="Strong C."/>
            <person name="Farmer C."/>
            <person name="Delahaunty K."/>
            <person name="Markovic C."/>
            <person name="Hall O."/>
            <person name="Minx P."/>
            <person name="Tomlinson C."/>
            <person name="Mitreva M."/>
            <person name="Nelson J."/>
            <person name="Hou S."/>
            <person name="Wollam A."/>
            <person name="Pepin K.H."/>
            <person name="Johnson M."/>
            <person name="Bhonagiri V."/>
            <person name="Nash W.E."/>
            <person name="Warren W."/>
            <person name="Chinwalla A."/>
            <person name="Mardis E.R."/>
            <person name="Wilson R.K."/>
        </authorList>
    </citation>
    <scope>NUCLEOTIDE SEQUENCE [LARGE SCALE GENOMIC DNA]</scope>
    <source>
        <strain evidence="8">ATCC 700122</strain>
    </source>
</reference>
<dbReference type="eggNOG" id="COG1713">
    <property type="taxonomic scope" value="Bacteria"/>
</dbReference>
<dbReference type="PANTHER" id="PTHR35795:SF1">
    <property type="entry name" value="BIS(5'-NUCLEOSYL)-TETRAPHOSPHATASE, SYMMETRICAL"/>
    <property type="match status" value="1"/>
</dbReference>
<dbReference type="GeneID" id="85007212"/>
<comment type="caution">
    <text evidence="8">The sequence shown here is derived from an EMBL/GenBank/DDBJ whole genome shotgun (WGS) entry which is preliminary data.</text>
</comment>
<dbReference type="EC" id="3.6.1.41" evidence="1"/>
<dbReference type="PANTHER" id="PTHR35795">
    <property type="entry name" value="SLR1885 PROTEIN"/>
    <property type="match status" value="1"/>
</dbReference>
<proteinExistence type="predicted"/>
<keyword evidence="5" id="KW-0408">Iron</keyword>
<dbReference type="PROSITE" id="PS51831">
    <property type="entry name" value="HD"/>
    <property type="match status" value="1"/>
</dbReference>
<dbReference type="AlphaFoldDB" id="D0WFK0"/>
<organism evidence="8 9">
    <name type="scientific">Slackia exigua (strain ATCC 700122 / DSM 15923 / CIP 105133 / JCM 11022 / KCTC 5966 / S-7)</name>
    <dbReference type="NCBI Taxonomy" id="649764"/>
    <lineage>
        <taxon>Bacteria</taxon>
        <taxon>Bacillati</taxon>
        <taxon>Actinomycetota</taxon>
        <taxon>Coriobacteriia</taxon>
        <taxon>Eggerthellales</taxon>
        <taxon>Eggerthellaceae</taxon>
        <taxon>Slackia</taxon>
    </lineage>
</organism>
<feature type="domain" description="HD" evidence="7">
    <location>
        <begin position="21"/>
        <end position="136"/>
    </location>
</feature>
<evidence type="ECO:0000256" key="2">
    <source>
        <dbReference type="ARBA" id="ARBA00022723"/>
    </source>
</evidence>
<evidence type="ECO:0000256" key="1">
    <source>
        <dbReference type="ARBA" id="ARBA00012506"/>
    </source>
</evidence>
<evidence type="ECO:0000256" key="6">
    <source>
        <dbReference type="ARBA" id="ARBA00049417"/>
    </source>
</evidence>
<dbReference type="GO" id="GO:0000166">
    <property type="term" value="F:nucleotide binding"/>
    <property type="evidence" value="ECO:0007669"/>
    <property type="project" value="UniProtKB-KW"/>
</dbReference>
<dbReference type="Gene3D" id="1.10.3210.10">
    <property type="entry name" value="Hypothetical protein af1432"/>
    <property type="match status" value="1"/>
</dbReference>
<dbReference type="InterPro" id="IPR005249">
    <property type="entry name" value="YqeK"/>
</dbReference>
<dbReference type="EMBL" id="ACUX02000006">
    <property type="protein sequence ID" value="EEZ61263.1"/>
    <property type="molecule type" value="Genomic_DNA"/>
</dbReference>
<dbReference type="RefSeq" id="WP_006361843.1">
    <property type="nucleotide sequence ID" value="NZ_GG700630.1"/>
</dbReference>
<evidence type="ECO:0000313" key="8">
    <source>
        <dbReference type="EMBL" id="EEZ61263.1"/>
    </source>
</evidence>
<keyword evidence="2" id="KW-0479">Metal-binding</keyword>
<gene>
    <name evidence="8" type="ORF">HMPREF0762_00599</name>
</gene>
<dbReference type="Pfam" id="PF01966">
    <property type="entry name" value="HD"/>
    <property type="match status" value="1"/>
</dbReference>
<dbReference type="SMART" id="SM00471">
    <property type="entry name" value="HDc"/>
    <property type="match status" value="1"/>
</dbReference>
<dbReference type="SUPFAM" id="SSF109604">
    <property type="entry name" value="HD-domain/PDEase-like"/>
    <property type="match status" value="1"/>
</dbReference>
<protein>
    <recommendedName>
        <fullName evidence="1">bis(5'-nucleosyl)-tetraphosphatase (symmetrical)</fullName>
        <ecNumber evidence="1">3.6.1.41</ecNumber>
    </recommendedName>
</protein>
<evidence type="ECO:0000259" key="7">
    <source>
        <dbReference type="PROSITE" id="PS51831"/>
    </source>
</evidence>
<dbReference type="InterPro" id="IPR003607">
    <property type="entry name" value="HD/PDEase_dom"/>
</dbReference>
<keyword evidence="4 8" id="KW-0378">Hydrolase</keyword>
<keyword evidence="3" id="KW-0547">Nucleotide-binding</keyword>
<dbReference type="HOGENOM" id="CLU_089580_1_2_11"/>
<dbReference type="InterPro" id="IPR051094">
    <property type="entry name" value="Diverse_Catalytic_Enzymes"/>
</dbReference>
<name>D0WFK0_SLAES</name>
<dbReference type="InterPro" id="IPR006675">
    <property type="entry name" value="HDIG_dom"/>
</dbReference>
<evidence type="ECO:0000256" key="4">
    <source>
        <dbReference type="ARBA" id="ARBA00022801"/>
    </source>
</evidence>
<dbReference type="CDD" id="cd00077">
    <property type="entry name" value="HDc"/>
    <property type="match status" value="1"/>
</dbReference>
<evidence type="ECO:0000256" key="5">
    <source>
        <dbReference type="ARBA" id="ARBA00023004"/>
    </source>
</evidence>
<dbReference type="NCBIfam" id="TIGR00488">
    <property type="entry name" value="bis(5'-nucleosyl)-tetraphosphatase (symmetrical) YqeK"/>
    <property type="match status" value="1"/>
</dbReference>
<dbReference type="NCBIfam" id="TIGR00277">
    <property type="entry name" value="HDIG"/>
    <property type="match status" value="1"/>
</dbReference>
<evidence type="ECO:0000313" key="9">
    <source>
        <dbReference type="Proteomes" id="UP000006001"/>
    </source>
</evidence>
<comment type="catalytic activity">
    <reaction evidence="6">
        <text>P(1),P(4)-bis(5'-adenosyl) tetraphosphate + H2O = 2 ADP + 2 H(+)</text>
        <dbReference type="Rhea" id="RHEA:24252"/>
        <dbReference type="ChEBI" id="CHEBI:15377"/>
        <dbReference type="ChEBI" id="CHEBI:15378"/>
        <dbReference type="ChEBI" id="CHEBI:58141"/>
        <dbReference type="ChEBI" id="CHEBI:456216"/>
        <dbReference type="EC" id="3.6.1.41"/>
    </reaction>
</comment>
<dbReference type="STRING" id="649764.HMPREF0762_00599"/>
<dbReference type="OrthoDB" id="3172589at2"/>
<dbReference type="GO" id="GO:0008803">
    <property type="term" value="F:bis(5'-nucleosyl)-tetraphosphatase (symmetrical) activity"/>
    <property type="evidence" value="ECO:0007669"/>
    <property type="project" value="UniProtKB-EC"/>
</dbReference>
<accession>D0WFK0</accession>
<keyword evidence="9" id="KW-1185">Reference proteome</keyword>
<dbReference type="Proteomes" id="UP000006001">
    <property type="component" value="Unassembled WGS sequence"/>
</dbReference>
<dbReference type="InterPro" id="IPR006674">
    <property type="entry name" value="HD_domain"/>
</dbReference>
<sequence>MDAERFEEMRMRLEERLKPSRYRHSLGVSQTAVRLARIYGIDEDAAAVAGLLHDWDKALSTDELRRKAKKLGCAPKYVRKNAPGVLHSFTAAATLRDEFPELSDAVLQAVARHTCGAEDMSGLDMVVFIADMIEPGRTYPHVQALRDAVGTVNLDELFFQAYASTLRYLIGAGMVVYPDSLSVYNALALKRACAGKSA</sequence>
<dbReference type="GO" id="GO:0046872">
    <property type="term" value="F:metal ion binding"/>
    <property type="evidence" value="ECO:0007669"/>
    <property type="project" value="UniProtKB-KW"/>
</dbReference>